<dbReference type="EMBL" id="SRID01000090">
    <property type="protein sequence ID" value="TGB10831.1"/>
    <property type="molecule type" value="Genomic_DNA"/>
</dbReference>
<gene>
    <name evidence="1" type="ORF">E4099_12525</name>
</gene>
<keyword evidence="2" id="KW-1185">Reference proteome</keyword>
<evidence type="ECO:0000313" key="1">
    <source>
        <dbReference type="EMBL" id="TGB10831.1"/>
    </source>
</evidence>
<reference evidence="1 2" key="1">
    <citation type="submission" date="2019-03" db="EMBL/GenBank/DDBJ databases">
        <authorList>
            <person name="Gonzalez-Pimentel J.L."/>
        </authorList>
    </citation>
    <scope>NUCLEOTIDE SEQUENCE [LARGE SCALE GENOMIC DNA]</scope>
    <source>
        <strain evidence="1 2">JCM 31289</strain>
    </source>
</reference>
<dbReference type="AlphaFoldDB" id="A0A4Z0H7S9"/>
<evidence type="ECO:0000313" key="2">
    <source>
        <dbReference type="Proteomes" id="UP000297948"/>
    </source>
</evidence>
<proteinExistence type="predicted"/>
<name>A0A4Z0H7S9_9ACTN</name>
<dbReference type="Proteomes" id="UP000297948">
    <property type="component" value="Unassembled WGS sequence"/>
</dbReference>
<organism evidence="1 2">
    <name type="scientific">Streptomyces palmae</name>
    <dbReference type="NCBI Taxonomy" id="1701085"/>
    <lineage>
        <taxon>Bacteria</taxon>
        <taxon>Bacillati</taxon>
        <taxon>Actinomycetota</taxon>
        <taxon>Actinomycetes</taxon>
        <taxon>Kitasatosporales</taxon>
        <taxon>Streptomycetaceae</taxon>
        <taxon>Streptomyces</taxon>
    </lineage>
</organism>
<sequence length="80" mass="8724">MPDPVEELLEAAAPFVGGPASGISQALYRALYRLKVARLRGHDHAEPLARLAAMDPERVKVPDTDTGRRLRVALRGIRPA</sequence>
<comment type="caution">
    <text evidence="1">The sequence shown here is derived from an EMBL/GenBank/DDBJ whole genome shotgun (WGS) entry which is preliminary data.</text>
</comment>
<dbReference type="RefSeq" id="WP_135339089.1">
    <property type="nucleotide sequence ID" value="NZ_JBHLTX010000058.1"/>
</dbReference>
<protein>
    <submittedName>
        <fullName evidence="1">Uncharacterized protein</fullName>
    </submittedName>
</protein>
<accession>A0A4Z0H7S9</accession>
<dbReference type="OrthoDB" id="4282419at2"/>